<organism evidence="2 3">
    <name type="scientific">Ophiostoma piceae (strain UAMH 11346)</name>
    <name type="common">Sap stain fungus</name>
    <dbReference type="NCBI Taxonomy" id="1262450"/>
    <lineage>
        <taxon>Eukaryota</taxon>
        <taxon>Fungi</taxon>
        <taxon>Dikarya</taxon>
        <taxon>Ascomycota</taxon>
        <taxon>Pezizomycotina</taxon>
        <taxon>Sordariomycetes</taxon>
        <taxon>Sordariomycetidae</taxon>
        <taxon>Ophiostomatales</taxon>
        <taxon>Ophiostomataceae</taxon>
        <taxon>Ophiostoma</taxon>
    </lineage>
</organism>
<keyword evidence="3" id="KW-1185">Reference proteome</keyword>
<reference evidence="2 3" key="1">
    <citation type="journal article" date="2013" name="BMC Genomics">
        <title>The genome and transcriptome of the pine saprophyte Ophiostoma piceae, and a comparison with the bark beetle-associated pine pathogen Grosmannia clavigera.</title>
        <authorList>
            <person name="Haridas S."/>
            <person name="Wang Y."/>
            <person name="Lim L."/>
            <person name="Massoumi Alamouti S."/>
            <person name="Jackman S."/>
            <person name="Docking R."/>
            <person name="Robertson G."/>
            <person name="Birol I."/>
            <person name="Bohlmann J."/>
            <person name="Breuil C."/>
        </authorList>
    </citation>
    <scope>NUCLEOTIDE SEQUENCE [LARGE SCALE GENOMIC DNA]</scope>
    <source>
        <strain evidence="2 3">UAMH 11346</strain>
    </source>
</reference>
<evidence type="ECO:0000313" key="2">
    <source>
        <dbReference type="EMBL" id="EPE07633.1"/>
    </source>
</evidence>
<feature type="region of interest" description="Disordered" evidence="1">
    <location>
        <begin position="71"/>
        <end position="93"/>
    </location>
</feature>
<protein>
    <submittedName>
        <fullName evidence="2">Uncharacterized protein</fullName>
    </submittedName>
</protein>
<gene>
    <name evidence="2" type="ORF">F503_00355</name>
</gene>
<evidence type="ECO:0000256" key="1">
    <source>
        <dbReference type="SAM" id="MobiDB-lite"/>
    </source>
</evidence>
<dbReference type="Proteomes" id="UP000016923">
    <property type="component" value="Unassembled WGS sequence"/>
</dbReference>
<dbReference type="OrthoDB" id="3527108at2759"/>
<name>S3CM92_OPHP1</name>
<dbReference type="VEuPathDB" id="FungiDB:F503_00355"/>
<dbReference type="STRING" id="1262450.S3CM92"/>
<feature type="compositionally biased region" description="Basic and acidic residues" evidence="1">
    <location>
        <begin position="71"/>
        <end position="92"/>
    </location>
</feature>
<accession>S3CM92</accession>
<dbReference type="EMBL" id="KE148150">
    <property type="protein sequence ID" value="EPE07633.1"/>
    <property type="molecule type" value="Genomic_DNA"/>
</dbReference>
<sequence length="611" mass="68466">MFLQQFRHGMKKRKAKTDDVAAEVSLTPASQARAAGKMLLSHMRHRPGFALSLILAAVVTLAVAHNRFASRESEPGIDSRHKSATTKGRDPIDDLPLFSEVREMPDPLYAEFVGWHGDEYEAPPKPSYKEGHSPKDSTAEADRDEEHSQYDTTPELHRKTAKTTKPSDDIPDPFLLLTRLDKAGARAILPRQHNTATRTPLFIGFTRNWPLLLQCVASYMAAGWPARDIYVVENTGTMGANKAGRLSLQNPFFANHTQLVESLGVNIIETPTLFSFAQLQNFYLYTAQQMGWPHFFWSHQDAVVFSEAGYVDTDNDDVVGVSVEDGDGVASPALAFLHYKRSLHHRALATLKILTRDSDDSGDREGKQRRKGRKWATHFFDYDRLTLVNVEAYMDVGAWDTHIPYYATDCDMYLRLKWAGYWQGMIAPAAGRIYDVASVLDDLAVLFGIPGVRASVGGRGARGINRKLRGLDAEPGTVVEDIDDIVYVVRQMQKIKNEGYDAREVLEPIDSLSDDDSDSSYSYSAANNPIEVSDRNSWQRRQRGGQGEPFYRDPDGFETGILIHIASGRRVFGEKWGHRGCDLDPMGIQSEDAWQLERDWDDSSISFGGGW</sequence>
<dbReference type="eggNOG" id="ENOG502QRTD">
    <property type="taxonomic scope" value="Eukaryota"/>
</dbReference>
<dbReference type="AlphaFoldDB" id="S3CM92"/>
<dbReference type="HOGENOM" id="CLU_031065_0_0_1"/>
<feature type="compositionally biased region" description="Basic and acidic residues" evidence="1">
    <location>
        <begin position="127"/>
        <end position="158"/>
    </location>
</feature>
<evidence type="ECO:0000313" key="3">
    <source>
        <dbReference type="Proteomes" id="UP000016923"/>
    </source>
</evidence>
<proteinExistence type="predicted"/>
<feature type="region of interest" description="Disordered" evidence="1">
    <location>
        <begin position="121"/>
        <end position="170"/>
    </location>
</feature>